<dbReference type="ExpressionAtlas" id="A0A0P0WDA8">
    <property type="expression patterns" value="baseline and differential"/>
</dbReference>
<reference evidence="2" key="1">
    <citation type="journal article" date="2005" name="Nature">
        <title>The map-based sequence of the rice genome.</title>
        <authorList>
            <consortium name="International rice genome sequencing project (IRGSP)"/>
            <person name="Matsumoto T."/>
            <person name="Wu J."/>
            <person name="Kanamori H."/>
            <person name="Katayose Y."/>
            <person name="Fujisawa M."/>
            <person name="Namiki N."/>
            <person name="Mizuno H."/>
            <person name="Yamamoto K."/>
            <person name="Antonio B.A."/>
            <person name="Baba T."/>
            <person name="Sakata K."/>
            <person name="Nagamura Y."/>
            <person name="Aoki H."/>
            <person name="Arikawa K."/>
            <person name="Arita K."/>
            <person name="Bito T."/>
            <person name="Chiden Y."/>
            <person name="Fujitsuka N."/>
            <person name="Fukunaka R."/>
            <person name="Hamada M."/>
            <person name="Harada C."/>
            <person name="Hayashi A."/>
            <person name="Hijishita S."/>
            <person name="Honda M."/>
            <person name="Hosokawa S."/>
            <person name="Ichikawa Y."/>
            <person name="Idonuma A."/>
            <person name="Iijima M."/>
            <person name="Ikeda M."/>
            <person name="Ikeno M."/>
            <person name="Ito K."/>
            <person name="Ito S."/>
            <person name="Ito T."/>
            <person name="Ito Y."/>
            <person name="Ito Y."/>
            <person name="Iwabuchi A."/>
            <person name="Kamiya K."/>
            <person name="Karasawa W."/>
            <person name="Kurita K."/>
            <person name="Katagiri S."/>
            <person name="Kikuta A."/>
            <person name="Kobayashi H."/>
            <person name="Kobayashi N."/>
            <person name="Machita K."/>
            <person name="Maehara T."/>
            <person name="Masukawa M."/>
            <person name="Mizubayashi T."/>
            <person name="Mukai Y."/>
            <person name="Nagasaki H."/>
            <person name="Nagata Y."/>
            <person name="Naito S."/>
            <person name="Nakashima M."/>
            <person name="Nakama Y."/>
            <person name="Nakamichi Y."/>
            <person name="Nakamura M."/>
            <person name="Meguro A."/>
            <person name="Negishi M."/>
            <person name="Ohta I."/>
            <person name="Ohta T."/>
            <person name="Okamoto M."/>
            <person name="Ono N."/>
            <person name="Saji S."/>
            <person name="Sakaguchi M."/>
            <person name="Sakai K."/>
            <person name="Shibata M."/>
            <person name="Shimokawa T."/>
            <person name="Song J."/>
            <person name="Takazaki Y."/>
            <person name="Terasawa K."/>
            <person name="Tsugane M."/>
            <person name="Tsuji K."/>
            <person name="Ueda S."/>
            <person name="Waki K."/>
            <person name="Yamagata H."/>
            <person name="Yamamoto M."/>
            <person name="Yamamoto S."/>
            <person name="Yamane H."/>
            <person name="Yoshiki S."/>
            <person name="Yoshihara R."/>
            <person name="Yukawa K."/>
            <person name="Zhong H."/>
            <person name="Yano M."/>
            <person name="Yuan Q."/>
            <person name="Ouyang S."/>
            <person name="Liu J."/>
            <person name="Jones K.M."/>
            <person name="Gansberger K."/>
            <person name="Moffat K."/>
            <person name="Hill J."/>
            <person name="Bera J."/>
            <person name="Fadrosh D."/>
            <person name="Jin S."/>
            <person name="Johri S."/>
            <person name="Kim M."/>
            <person name="Overton L."/>
            <person name="Reardon M."/>
            <person name="Tsitrin T."/>
            <person name="Vuong H."/>
            <person name="Weaver B."/>
            <person name="Ciecko A."/>
            <person name="Tallon L."/>
            <person name="Jackson J."/>
            <person name="Pai G."/>
            <person name="Aken S.V."/>
            <person name="Utterback T."/>
            <person name="Reidmuller S."/>
            <person name="Feldblyum T."/>
            <person name="Hsiao J."/>
            <person name="Zismann V."/>
            <person name="Iobst S."/>
            <person name="de Vazeille A.R."/>
            <person name="Buell C.R."/>
            <person name="Ying K."/>
            <person name="Li Y."/>
            <person name="Lu T."/>
            <person name="Huang Y."/>
            <person name="Zhao Q."/>
            <person name="Feng Q."/>
            <person name="Zhang L."/>
            <person name="Zhu J."/>
            <person name="Weng Q."/>
            <person name="Mu J."/>
            <person name="Lu Y."/>
            <person name="Fan D."/>
            <person name="Liu Y."/>
            <person name="Guan J."/>
            <person name="Zhang Y."/>
            <person name="Yu S."/>
            <person name="Liu X."/>
            <person name="Zhang Y."/>
            <person name="Hong G."/>
            <person name="Han B."/>
            <person name="Choisne N."/>
            <person name="Demange N."/>
            <person name="Orjeda G."/>
            <person name="Samain S."/>
            <person name="Cattolico L."/>
            <person name="Pelletier E."/>
            <person name="Couloux A."/>
            <person name="Segurens B."/>
            <person name="Wincker P."/>
            <person name="D'Hont A."/>
            <person name="Scarpelli C."/>
            <person name="Weissenbach J."/>
            <person name="Salanoubat M."/>
            <person name="Quetier F."/>
            <person name="Yu Y."/>
            <person name="Kim H.R."/>
            <person name="Rambo T."/>
            <person name="Currie J."/>
            <person name="Collura K."/>
            <person name="Luo M."/>
            <person name="Yang T."/>
            <person name="Ammiraju J.S.S."/>
            <person name="Engler F."/>
            <person name="Soderlund C."/>
            <person name="Wing R.A."/>
            <person name="Palmer L.E."/>
            <person name="de la Bastide M."/>
            <person name="Spiegel L."/>
            <person name="Nascimento L."/>
            <person name="Zutavern T."/>
            <person name="O'Shaughnessy A."/>
            <person name="Dike S."/>
            <person name="Dedhia N."/>
            <person name="Preston R."/>
            <person name="Balija V."/>
            <person name="McCombie W.R."/>
            <person name="Chow T."/>
            <person name="Chen H."/>
            <person name="Chung M."/>
            <person name="Chen C."/>
            <person name="Shaw J."/>
            <person name="Wu H."/>
            <person name="Hsiao K."/>
            <person name="Chao Y."/>
            <person name="Chu M."/>
            <person name="Cheng C."/>
            <person name="Hour A."/>
            <person name="Lee P."/>
            <person name="Lin S."/>
            <person name="Lin Y."/>
            <person name="Liou J."/>
            <person name="Liu S."/>
            <person name="Hsing Y."/>
            <person name="Raghuvanshi S."/>
            <person name="Mohanty A."/>
            <person name="Bharti A.K."/>
            <person name="Gaur A."/>
            <person name="Gupta V."/>
            <person name="Kumar D."/>
            <person name="Ravi V."/>
            <person name="Vij S."/>
            <person name="Kapur A."/>
            <person name="Khurana P."/>
            <person name="Khurana P."/>
            <person name="Khurana J.P."/>
            <person name="Tyagi A.K."/>
            <person name="Gaikwad K."/>
            <person name="Singh A."/>
            <person name="Dalal V."/>
            <person name="Srivastava S."/>
            <person name="Dixit A."/>
            <person name="Pal A.K."/>
            <person name="Ghazi I.A."/>
            <person name="Yadav M."/>
            <person name="Pandit A."/>
            <person name="Bhargava A."/>
            <person name="Sureshbabu K."/>
            <person name="Batra K."/>
            <person name="Sharma T.R."/>
            <person name="Mohapatra T."/>
            <person name="Singh N.K."/>
            <person name="Messing J."/>
            <person name="Nelson A.B."/>
            <person name="Fuks G."/>
            <person name="Kavchok S."/>
            <person name="Keizer G."/>
            <person name="Linton E."/>
            <person name="Llaca V."/>
            <person name="Song R."/>
            <person name="Tanyolac B."/>
            <person name="Young S."/>
            <person name="Ho-Il K."/>
            <person name="Hahn J.H."/>
            <person name="Sangsakoo G."/>
            <person name="Vanavichit A."/>
            <person name="de Mattos Luiz.A.T."/>
            <person name="Zimmer P.D."/>
            <person name="Malone G."/>
            <person name="Dellagostin O."/>
            <person name="de Oliveira A.C."/>
            <person name="Bevan M."/>
            <person name="Bancroft I."/>
            <person name="Minx P."/>
            <person name="Cordum H."/>
            <person name="Wilson R."/>
            <person name="Cheng Z."/>
            <person name="Jin W."/>
            <person name="Jiang J."/>
            <person name="Leong S.A."/>
            <person name="Iwama H."/>
            <person name="Gojobori T."/>
            <person name="Itoh T."/>
            <person name="Niimura Y."/>
            <person name="Fujii Y."/>
            <person name="Habara T."/>
            <person name="Sakai H."/>
            <person name="Sato Y."/>
            <person name="Wilson G."/>
            <person name="Kumar K."/>
            <person name="McCouch S."/>
            <person name="Juretic N."/>
            <person name="Hoen D."/>
            <person name="Wright S."/>
            <person name="Bruskiewich R."/>
            <person name="Bureau T."/>
            <person name="Miyao A."/>
            <person name="Hirochika H."/>
            <person name="Nishikawa T."/>
            <person name="Kadowaki K."/>
            <person name="Sugiura M."/>
            <person name="Burr B."/>
            <person name="Sasaki T."/>
        </authorList>
    </citation>
    <scope>NUCLEOTIDE SEQUENCE [LARGE SCALE GENOMIC DNA]</scope>
    <source>
        <strain evidence="2">cv. Nipponbare</strain>
    </source>
</reference>
<evidence type="ECO:0000313" key="2">
    <source>
        <dbReference type="Proteomes" id="UP000059680"/>
    </source>
</evidence>
<dbReference type="EMBL" id="AP014960">
    <property type="protein sequence ID" value="BAS90264.1"/>
    <property type="molecule type" value="Genomic_DNA"/>
</dbReference>
<proteinExistence type="predicted"/>
<reference evidence="1 2" key="2">
    <citation type="journal article" date="2013" name="Plant Cell Physiol.">
        <title>Rice Annotation Project Database (RAP-DB): an integrative and interactive database for rice genomics.</title>
        <authorList>
            <person name="Sakai H."/>
            <person name="Lee S.S."/>
            <person name="Tanaka T."/>
            <person name="Numa H."/>
            <person name="Kim J."/>
            <person name="Kawahara Y."/>
            <person name="Wakimoto H."/>
            <person name="Yang C.C."/>
            <person name="Iwamoto M."/>
            <person name="Abe T."/>
            <person name="Yamada Y."/>
            <person name="Muto A."/>
            <person name="Inokuchi H."/>
            <person name="Ikemura T."/>
            <person name="Matsumoto T."/>
            <person name="Sasaki T."/>
            <person name="Itoh T."/>
        </authorList>
    </citation>
    <scope>NUCLEOTIDE SEQUENCE [LARGE SCALE GENOMIC DNA]</scope>
    <source>
        <strain evidence="2">cv. Nipponbare</strain>
    </source>
</reference>
<accession>A0A0P0WDA8</accession>
<organism evidence="1 2">
    <name type="scientific">Oryza sativa subsp. japonica</name>
    <name type="common">Rice</name>
    <dbReference type="NCBI Taxonomy" id="39947"/>
    <lineage>
        <taxon>Eukaryota</taxon>
        <taxon>Viridiplantae</taxon>
        <taxon>Streptophyta</taxon>
        <taxon>Embryophyta</taxon>
        <taxon>Tracheophyta</taxon>
        <taxon>Spermatophyta</taxon>
        <taxon>Magnoliopsida</taxon>
        <taxon>Liliopsida</taxon>
        <taxon>Poales</taxon>
        <taxon>Poaceae</taxon>
        <taxon>BOP clade</taxon>
        <taxon>Oryzoideae</taxon>
        <taxon>Oryzeae</taxon>
        <taxon>Oryzinae</taxon>
        <taxon>Oryza</taxon>
        <taxon>Oryza sativa</taxon>
    </lineage>
</organism>
<dbReference type="AlphaFoldDB" id="A0A0P0WDA8"/>
<dbReference type="Proteomes" id="UP000059680">
    <property type="component" value="Chromosome 4"/>
</dbReference>
<gene>
    <name evidence="1" type="ordered locus">Os04g0538000</name>
    <name evidence="1" type="ORF">OSNPB_040538000</name>
</gene>
<name>A0A0P0WDA8_ORYSJ</name>
<reference evidence="1 2" key="3">
    <citation type="journal article" date="2013" name="Rice">
        <title>Improvement of the Oryza sativa Nipponbare reference genome using next generation sequence and optical map data.</title>
        <authorList>
            <person name="Kawahara Y."/>
            <person name="de la Bastide M."/>
            <person name="Hamilton J.P."/>
            <person name="Kanamori H."/>
            <person name="McCombie W.R."/>
            <person name="Ouyang S."/>
            <person name="Schwartz D.C."/>
            <person name="Tanaka T."/>
            <person name="Wu J."/>
            <person name="Zhou S."/>
            <person name="Childs K.L."/>
            <person name="Davidson R.M."/>
            <person name="Lin H."/>
            <person name="Quesada-Ocampo L."/>
            <person name="Vaillancourt B."/>
            <person name="Sakai H."/>
            <person name="Lee S.S."/>
            <person name="Kim J."/>
            <person name="Numa H."/>
            <person name="Itoh T."/>
            <person name="Buell C.R."/>
            <person name="Matsumoto T."/>
        </authorList>
    </citation>
    <scope>NUCLEOTIDE SEQUENCE [LARGE SCALE GENOMIC DNA]</scope>
    <source>
        <strain evidence="2">cv. Nipponbare</strain>
    </source>
</reference>
<keyword evidence="2" id="KW-1185">Reference proteome</keyword>
<protein>
    <submittedName>
        <fullName evidence="1">Os04g0538000 protein</fullName>
    </submittedName>
</protein>
<sequence>MTGSGNSMRSSTTGLSGSLRVSPVIVSLRPARATMSPATATVISSLLFACISRSLPILSFLSLFALRTYEPATSFPEYMRTNVNDPTNGSV</sequence>
<dbReference type="Gramene" id="Os04t0538000-02">
    <property type="protein sequence ID" value="Os04t0538000-02"/>
    <property type="gene ID" value="Os04g0538000"/>
</dbReference>
<feature type="non-terminal residue" evidence="1">
    <location>
        <position position="91"/>
    </location>
</feature>
<evidence type="ECO:0000313" key="1">
    <source>
        <dbReference type="EMBL" id="BAS90264.1"/>
    </source>
</evidence>